<proteinExistence type="predicted"/>
<dbReference type="EMBL" id="JAMKPW020000031">
    <property type="protein sequence ID" value="KAK8203359.1"/>
    <property type="molecule type" value="Genomic_DNA"/>
</dbReference>
<organism evidence="1 2">
    <name type="scientific">Zalaria obscura</name>
    <dbReference type="NCBI Taxonomy" id="2024903"/>
    <lineage>
        <taxon>Eukaryota</taxon>
        <taxon>Fungi</taxon>
        <taxon>Dikarya</taxon>
        <taxon>Ascomycota</taxon>
        <taxon>Pezizomycotina</taxon>
        <taxon>Dothideomycetes</taxon>
        <taxon>Dothideomycetidae</taxon>
        <taxon>Dothideales</taxon>
        <taxon>Zalariaceae</taxon>
        <taxon>Zalaria</taxon>
    </lineage>
</organism>
<evidence type="ECO:0000313" key="2">
    <source>
        <dbReference type="Proteomes" id="UP001320706"/>
    </source>
</evidence>
<evidence type="ECO:0000313" key="1">
    <source>
        <dbReference type="EMBL" id="KAK8203359.1"/>
    </source>
</evidence>
<dbReference type="Proteomes" id="UP001320706">
    <property type="component" value="Unassembled WGS sequence"/>
</dbReference>
<gene>
    <name evidence="1" type="ORF">M8818_005337</name>
</gene>
<keyword evidence="2" id="KW-1185">Reference proteome</keyword>
<sequence>MSTFLDLPPELRVRIYRLCITDNRNRMASDVMTLSLYNTYTGHGLLQPAISRVSRLLRQESLPIFYASMHFVVHAHYPPKRDNPHIDRLFQWVRSLGDANAAHVGNLRLVLNEVELQPVWETFKLPGSTTLYVNWQTGKMRLSNYERGRPHPALRPIFRRVRKEIRKLGLETRATTVADMSAILKLLLDGERQSSSHSAISV</sequence>
<comment type="caution">
    <text evidence="1">The sequence shown here is derived from an EMBL/GenBank/DDBJ whole genome shotgun (WGS) entry which is preliminary data.</text>
</comment>
<accession>A0ACC3S9U1</accession>
<protein>
    <submittedName>
        <fullName evidence="1">Uncharacterized protein</fullName>
    </submittedName>
</protein>
<name>A0ACC3S9U1_9PEZI</name>
<reference evidence="1" key="1">
    <citation type="submission" date="2024-02" db="EMBL/GenBank/DDBJ databases">
        <title>Metagenome Assembled Genome of Zalaria obscura JY119.</title>
        <authorList>
            <person name="Vighnesh L."/>
            <person name="Jagadeeshwari U."/>
            <person name="Venkata Ramana C."/>
            <person name="Sasikala C."/>
        </authorList>
    </citation>
    <scope>NUCLEOTIDE SEQUENCE</scope>
    <source>
        <strain evidence="1">JY119</strain>
    </source>
</reference>